<feature type="compositionally biased region" description="Basic and acidic residues" evidence="1">
    <location>
        <begin position="168"/>
        <end position="178"/>
    </location>
</feature>
<dbReference type="AlphaFoldDB" id="A0A9N9ERB7"/>
<feature type="region of interest" description="Disordered" evidence="1">
    <location>
        <begin position="157"/>
        <end position="197"/>
    </location>
</feature>
<protein>
    <submittedName>
        <fullName evidence="2">5967_t:CDS:1</fullName>
    </submittedName>
</protein>
<proteinExistence type="predicted"/>
<organism evidence="2 3">
    <name type="scientific">Funneliformis mosseae</name>
    <name type="common">Endomycorrhizal fungus</name>
    <name type="synonym">Glomus mosseae</name>
    <dbReference type="NCBI Taxonomy" id="27381"/>
    <lineage>
        <taxon>Eukaryota</taxon>
        <taxon>Fungi</taxon>
        <taxon>Fungi incertae sedis</taxon>
        <taxon>Mucoromycota</taxon>
        <taxon>Glomeromycotina</taxon>
        <taxon>Glomeromycetes</taxon>
        <taxon>Glomerales</taxon>
        <taxon>Glomeraceae</taxon>
        <taxon>Funneliformis</taxon>
    </lineage>
</organism>
<reference evidence="2" key="1">
    <citation type="submission" date="2021-06" db="EMBL/GenBank/DDBJ databases">
        <authorList>
            <person name="Kallberg Y."/>
            <person name="Tangrot J."/>
            <person name="Rosling A."/>
        </authorList>
    </citation>
    <scope>NUCLEOTIDE SEQUENCE</scope>
    <source>
        <strain evidence="2">87-6 pot B 2015</strain>
    </source>
</reference>
<sequence length="245" mass="28388">MESHWNTYFEETRPGDYRFIDFYHYRLQQDDFTFSFQKESNRLKKNLDNIVKNGSDEMRNSAKQLSNSFKVIMNSLAGKWNPHNYGGILRVVHLTVLRVRCGHREYFMDVDAFWREIELHEELQHIEEEASRSIMHDTKKVINTAIENARSTIGNINNSLVNPRKRAKDQSDSEDNKRIKVTQSSSASASSTTGNNELQDNIYDIKDAIVDDERAVDEFNTEKVGGVDSSNYSEKVSANYFYCSS</sequence>
<keyword evidence="3" id="KW-1185">Reference proteome</keyword>
<gene>
    <name evidence="2" type="ORF">FMOSSE_LOCUS13139</name>
</gene>
<evidence type="ECO:0000313" key="3">
    <source>
        <dbReference type="Proteomes" id="UP000789375"/>
    </source>
</evidence>
<name>A0A9N9ERB7_FUNMO</name>
<dbReference type="EMBL" id="CAJVPP010007274">
    <property type="protein sequence ID" value="CAG8685975.1"/>
    <property type="molecule type" value="Genomic_DNA"/>
</dbReference>
<evidence type="ECO:0000256" key="1">
    <source>
        <dbReference type="SAM" id="MobiDB-lite"/>
    </source>
</evidence>
<dbReference type="Proteomes" id="UP000789375">
    <property type="component" value="Unassembled WGS sequence"/>
</dbReference>
<evidence type="ECO:0000313" key="2">
    <source>
        <dbReference type="EMBL" id="CAG8685975.1"/>
    </source>
</evidence>
<accession>A0A9N9ERB7</accession>
<comment type="caution">
    <text evidence="2">The sequence shown here is derived from an EMBL/GenBank/DDBJ whole genome shotgun (WGS) entry which is preliminary data.</text>
</comment>